<sequence length="178" mass="19589">MDSSSGRSSVKASTFMTGGGSGKKGRTAPSAPTKIRGATLARPRSPVHPPRQLPLSTRLECSTHGKKKHHTGTSRLSVGRPTPRHGVWHHQPCPAPVTTTNGDALPSLWPERYWAIQRMNFTAFTFRQLHSFLELHASTSMTGGEARRGEARGALRRPLNHRHVRELRGHESSDAVLR</sequence>
<evidence type="ECO:0000313" key="3">
    <source>
        <dbReference type="Proteomes" id="UP000324222"/>
    </source>
</evidence>
<evidence type="ECO:0000313" key="2">
    <source>
        <dbReference type="EMBL" id="MPC11246.1"/>
    </source>
</evidence>
<feature type="compositionally biased region" description="Polar residues" evidence="1">
    <location>
        <begin position="1"/>
        <end position="16"/>
    </location>
</feature>
<protein>
    <submittedName>
        <fullName evidence="2">Uncharacterized protein</fullName>
    </submittedName>
</protein>
<dbReference type="Proteomes" id="UP000324222">
    <property type="component" value="Unassembled WGS sequence"/>
</dbReference>
<dbReference type="AlphaFoldDB" id="A0A5B7CSE7"/>
<name>A0A5B7CSE7_PORTR</name>
<evidence type="ECO:0000256" key="1">
    <source>
        <dbReference type="SAM" id="MobiDB-lite"/>
    </source>
</evidence>
<organism evidence="2 3">
    <name type="scientific">Portunus trituberculatus</name>
    <name type="common">Swimming crab</name>
    <name type="synonym">Neptunus trituberculatus</name>
    <dbReference type="NCBI Taxonomy" id="210409"/>
    <lineage>
        <taxon>Eukaryota</taxon>
        <taxon>Metazoa</taxon>
        <taxon>Ecdysozoa</taxon>
        <taxon>Arthropoda</taxon>
        <taxon>Crustacea</taxon>
        <taxon>Multicrustacea</taxon>
        <taxon>Malacostraca</taxon>
        <taxon>Eumalacostraca</taxon>
        <taxon>Eucarida</taxon>
        <taxon>Decapoda</taxon>
        <taxon>Pleocyemata</taxon>
        <taxon>Brachyura</taxon>
        <taxon>Eubrachyura</taxon>
        <taxon>Portunoidea</taxon>
        <taxon>Portunidae</taxon>
        <taxon>Portuninae</taxon>
        <taxon>Portunus</taxon>
    </lineage>
</organism>
<dbReference type="EMBL" id="VSRR010000153">
    <property type="protein sequence ID" value="MPC11246.1"/>
    <property type="molecule type" value="Genomic_DNA"/>
</dbReference>
<comment type="caution">
    <text evidence="2">The sequence shown here is derived from an EMBL/GenBank/DDBJ whole genome shotgun (WGS) entry which is preliminary data.</text>
</comment>
<feature type="region of interest" description="Disordered" evidence="1">
    <location>
        <begin position="1"/>
        <end position="86"/>
    </location>
</feature>
<gene>
    <name evidence="2" type="ORF">E2C01_003908</name>
</gene>
<accession>A0A5B7CSE7</accession>
<proteinExistence type="predicted"/>
<reference evidence="2 3" key="1">
    <citation type="submission" date="2019-05" db="EMBL/GenBank/DDBJ databases">
        <title>Another draft genome of Portunus trituberculatus and its Hox gene families provides insights of decapod evolution.</title>
        <authorList>
            <person name="Jeong J.-H."/>
            <person name="Song I."/>
            <person name="Kim S."/>
            <person name="Choi T."/>
            <person name="Kim D."/>
            <person name="Ryu S."/>
            <person name="Kim W."/>
        </authorList>
    </citation>
    <scope>NUCLEOTIDE SEQUENCE [LARGE SCALE GENOMIC DNA]</scope>
    <source>
        <tissue evidence="2">Muscle</tissue>
    </source>
</reference>
<keyword evidence="3" id="KW-1185">Reference proteome</keyword>